<dbReference type="AlphaFoldDB" id="G7JAZ6"/>
<evidence type="ECO:0000313" key="3">
    <source>
        <dbReference type="Proteomes" id="UP000002051"/>
    </source>
</evidence>
<dbReference type="PaxDb" id="3880-AES72818"/>
<accession>G7JAZ6</accession>
<protein>
    <submittedName>
        <fullName evidence="1 2">Uncharacterized protein</fullName>
    </submittedName>
</protein>
<organism evidence="1 3">
    <name type="scientific">Medicago truncatula</name>
    <name type="common">Barrel medic</name>
    <name type="synonym">Medicago tribuloides</name>
    <dbReference type="NCBI Taxonomy" id="3880"/>
    <lineage>
        <taxon>Eukaryota</taxon>
        <taxon>Viridiplantae</taxon>
        <taxon>Streptophyta</taxon>
        <taxon>Embryophyta</taxon>
        <taxon>Tracheophyta</taxon>
        <taxon>Spermatophyta</taxon>
        <taxon>Magnoliopsida</taxon>
        <taxon>eudicotyledons</taxon>
        <taxon>Gunneridae</taxon>
        <taxon>Pentapetalae</taxon>
        <taxon>rosids</taxon>
        <taxon>fabids</taxon>
        <taxon>Fabales</taxon>
        <taxon>Fabaceae</taxon>
        <taxon>Papilionoideae</taxon>
        <taxon>50 kb inversion clade</taxon>
        <taxon>NPAAA clade</taxon>
        <taxon>Hologalegina</taxon>
        <taxon>IRL clade</taxon>
        <taxon>Trifolieae</taxon>
        <taxon>Medicago</taxon>
    </lineage>
</organism>
<dbReference type="EnsemblPlants" id="AES72818">
    <property type="protein sequence ID" value="AES72818"/>
    <property type="gene ID" value="MTR_3g095760"/>
</dbReference>
<reference evidence="2" key="3">
    <citation type="submission" date="2015-04" db="UniProtKB">
        <authorList>
            <consortium name="EnsemblPlants"/>
        </authorList>
    </citation>
    <scope>IDENTIFICATION</scope>
    <source>
        <strain evidence="2">cv. Jemalong A17</strain>
    </source>
</reference>
<gene>
    <name evidence="1" type="ordered locus">MTR_3g095760</name>
</gene>
<dbReference type="Proteomes" id="UP000002051">
    <property type="component" value="Chromosome 3"/>
</dbReference>
<name>G7JAZ6_MEDTR</name>
<sequence>MSSTSTIYIELNEGRDNQTDRRKVNDWRQVRLNIWSCALQHYLLMSTFTSKVSSIVGKLERIPFILPIDLITL</sequence>
<reference evidence="1 3" key="2">
    <citation type="journal article" date="2014" name="BMC Genomics">
        <title>An improved genome release (version Mt4.0) for the model legume Medicago truncatula.</title>
        <authorList>
            <person name="Tang H."/>
            <person name="Krishnakumar V."/>
            <person name="Bidwell S."/>
            <person name="Rosen B."/>
            <person name="Chan A."/>
            <person name="Zhou S."/>
            <person name="Gentzbittel L."/>
            <person name="Childs K.L."/>
            <person name="Yandell M."/>
            <person name="Gundlach H."/>
            <person name="Mayer K.F."/>
            <person name="Schwartz D.C."/>
            <person name="Town C.D."/>
        </authorList>
    </citation>
    <scope>GENOME REANNOTATION</scope>
    <source>
        <strain evidence="2 3">cv. Jemalong A17</strain>
    </source>
</reference>
<evidence type="ECO:0000313" key="2">
    <source>
        <dbReference type="EnsemblPlants" id="AES72818"/>
    </source>
</evidence>
<reference evidence="1 3" key="1">
    <citation type="journal article" date="2011" name="Nature">
        <title>The Medicago genome provides insight into the evolution of rhizobial symbioses.</title>
        <authorList>
            <person name="Young N.D."/>
            <person name="Debelle F."/>
            <person name="Oldroyd G.E."/>
            <person name="Geurts R."/>
            <person name="Cannon S.B."/>
            <person name="Udvardi M.K."/>
            <person name="Benedito V.A."/>
            <person name="Mayer K.F."/>
            <person name="Gouzy J."/>
            <person name="Schoof H."/>
            <person name="Van de Peer Y."/>
            <person name="Proost S."/>
            <person name="Cook D.R."/>
            <person name="Meyers B.C."/>
            <person name="Spannagl M."/>
            <person name="Cheung F."/>
            <person name="De Mita S."/>
            <person name="Krishnakumar V."/>
            <person name="Gundlach H."/>
            <person name="Zhou S."/>
            <person name="Mudge J."/>
            <person name="Bharti A.K."/>
            <person name="Murray J.D."/>
            <person name="Naoumkina M.A."/>
            <person name="Rosen B."/>
            <person name="Silverstein K.A."/>
            <person name="Tang H."/>
            <person name="Rombauts S."/>
            <person name="Zhao P.X."/>
            <person name="Zhou P."/>
            <person name="Barbe V."/>
            <person name="Bardou P."/>
            <person name="Bechner M."/>
            <person name="Bellec A."/>
            <person name="Berger A."/>
            <person name="Berges H."/>
            <person name="Bidwell S."/>
            <person name="Bisseling T."/>
            <person name="Choisne N."/>
            <person name="Couloux A."/>
            <person name="Denny R."/>
            <person name="Deshpande S."/>
            <person name="Dai X."/>
            <person name="Doyle J.J."/>
            <person name="Dudez A.M."/>
            <person name="Farmer A.D."/>
            <person name="Fouteau S."/>
            <person name="Franken C."/>
            <person name="Gibelin C."/>
            <person name="Gish J."/>
            <person name="Goldstein S."/>
            <person name="Gonzalez A.J."/>
            <person name="Green P.J."/>
            <person name="Hallab A."/>
            <person name="Hartog M."/>
            <person name="Hua A."/>
            <person name="Humphray S.J."/>
            <person name="Jeong D.H."/>
            <person name="Jing Y."/>
            <person name="Jocker A."/>
            <person name="Kenton S.M."/>
            <person name="Kim D.J."/>
            <person name="Klee K."/>
            <person name="Lai H."/>
            <person name="Lang C."/>
            <person name="Lin S."/>
            <person name="Macmil S.L."/>
            <person name="Magdelenat G."/>
            <person name="Matthews L."/>
            <person name="McCorrison J."/>
            <person name="Monaghan E.L."/>
            <person name="Mun J.H."/>
            <person name="Najar F.Z."/>
            <person name="Nicholson C."/>
            <person name="Noirot C."/>
            <person name="O'Bleness M."/>
            <person name="Paule C.R."/>
            <person name="Poulain J."/>
            <person name="Prion F."/>
            <person name="Qin B."/>
            <person name="Qu C."/>
            <person name="Retzel E.F."/>
            <person name="Riddle C."/>
            <person name="Sallet E."/>
            <person name="Samain S."/>
            <person name="Samson N."/>
            <person name="Sanders I."/>
            <person name="Saurat O."/>
            <person name="Scarpelli C."/>
            <person name="Schiex T."/>
            <person name="Segurens B."/>
            <person name="Severin A.J."/>
            <person name="Sherrier D.J."/>
            <person name="Shi R."/>
            <person name="Sims S."/>
            <person name="Singer S.R."/>
            <person name="Sinharoy S."/>
            <person name="Sterck L."/>
            <person name="Viollet A."/>
            <person name="Wang B.B."/>
            <person name="Wang K."/>
            <person name="Wang M."/>
            <person name="Wang X."/>
            <person name="Warfsmann J."/>
            <person name="Weissenbach J."/>
            <person name="White D.D."/>
            <person name="White J.D."/>
            <person name="Wiley G.B."/>
            <person name="Wincker P."/>
            <person name="Xing Y."/>
            <person name="Yang L."/>
            <person name="Yao Z."/>
            <person name="Ying F."/>
            <person name="Zhai J."/>
            <person name="Zhou L."/>
            <person name="Zuber A."/>
            <person name="Denarie J."/>
            <person name="Dixon R.A."/>
            <person name="May G.D."/>
            <person name="Schwartz D.C."/>
            <person name="Rogers J."/>
            <person name="Quetier F."/>
            <person name="Town C.D."/>
            <person name="Roe B.A."/>
        </authorList>
    </citation>
    <scope>NUCLEOTIDE SEQUENCE [LARGE SCALE GENOMIC DNA]</scope>
    <source>
        <strain evidence="1">A17</strain>
        <strain evidence="2 3">cv. Jemalong A17</strain>
    </source>
</reference>
<proteinExistence type="predicted"/>
<dbReference type="HOGENOM" id="CLU_2708529_0_0_1"/>
<dbReference type="EMBL" id="CM001219">
    <property type="protein sequence ID" value="AES72818.1"/>
    <property type="molecule type" value="Genomic_DNA"/>
</dbReference>
<evidence type="ECO:0000313" key="1">
    <source>
        <dbReference type="EMBL" id="AES72818.1"/>
    </source>
</evidence>
<keyword evidence="3" id="KW-1185">Reference proteome</keyword>